<keyword evidence="2" id="KW-1185">Reference proteome</keyword>
<keyword evidence="1" id="KW-0808">Transferase</keyword>
<evidence type="ECO:0000313" key="2">
    <source>
        <dbReference type="Proteomes" id="UP000295210"/>
    </source>
</evidence>
<dbReference type="EMBL" id="SMGK01000003">
    <property type="protein sequence ID" value="TCK72838.1"/>
    <property type="molecule type" value="Genomic_DNA"/>
</dbReference>
<protein>
    <submittedName>
        <fullName evidence="1">Putative nucleotidyltransferase</fullName>
    </submittedName>
</protein>
<proteinExistence type="predicted"/>
<accession>A0A4R1L447</accession>
<comment type="caution">
    <text evidence="1">The sequence shown here is derived from an EMBL/GenBank/DDBJ whole genome shotgun (WGS) entry which is preliminary data.</text>
</comment>
<dbReference type="Gene3D" id="3.30.460.40">
    <property type="match status" value="1"/>
</dbReference>
<dbReference type="AlphaFoldDB" id="A0A4R1L447"/>
<dbReference type="Pfam" id="PF08843">
    <property type="entry name" value="AbiEii"/>
    <property type="match status" value="1"/>
</dbReference>
<dbReference type="PIRSF" id="PIRSF021525">
    <property type="entry name" value="UCP021525"/>
    <property type="match status" value="1"/>
</dbReference>
<dbReference type="InterPro" id="IPR014942">
    <property type="entry name" value="AbiEii"/>
</dbReference>
<sequence length="287" mass="31617">MSSFSNPLTVPEDRPLDPAILHILTVVDGVAAKQGCPYIVVGATARDLLLYHVFGIPAMRATQDVDFAIAVENWEQFQKLRTALLATDHFEPSRVEHRLFLKTLEGITKIPIDLIPFGGVAEGDTIAWPPDRDTVMTVAGFEDALTASVQVQVNATLSLPVVSLAALAVLKVFAWQDRKTNDKDALDLYRVISTYADAGNTDRLYDSEISLLEQLNYDLELAGAALAGRDARQLSSPATLTRLGTFFVSDFMDTLAECIRASRWPLEPEQLPRTRTMLSTFSEYLSA</sequence>
<dbReference type="Proteomes" id="UP000295210">
    <property type="component" value="Unassembled WGS sequence"/>
</dbReference>
<dbReference type="GO" id="GO:0016740">
    <property type="term" value="F:transferase activity"/>
    <property type="evidence" value="ECO:0007669"/>
    <property type="project" value="UniProtKB-KW"/>
</dbReference>
<dbReference type="RefSeq" id="WP_165876781.1">
    <property type="nucleotide sequence ID" value="NZ_SMGK01000003.1"/>
</dbReference>
<name>A0A4R1L447_9BACT</name>
<reference evidence="1 2" key="1">
    <citation type="submission" date="2019-03" db="EMBL/GenBank/DDBJ databases">
        <title>Genomic Encyclopedia of Type Strains, Phase IV (KMG-IV): sequencing the most valuable type-strain genomes for metagenomic binning, comparative biology and taxonomic classification.</title>
        <authorList>
            <person name="Goeker M."/>
        </authorList>
    </citation>
    <scope>NUCLEOTIDE SEQUENCE [LARGE SCALE GENOMIC DNA]</scope>
    <source>
        <strain evidence="1 2">DSM 103428</strain>
    </source>
</reference>
<evidence type="ECO:0000313" key="1">
    <source>
        <dbReference type="EMBL" id="TCK72838.1"/>
    </source>
</evidence>
<organism evidence="1 2">
    <name type="scientific">Acidipila rosea</name>
    <dbReference type="NCBI Taxonomy" id="768535"/>
    <lineage>
        <taxon>Bacteria</taxon>
        <taxon>Pseudomonadati</taxon>
        <taxon>Acidobacteriota</taxon>
        <taxon>Terriglobia</taxon>
        <taxon>Terriglobales</taxon>
        <taxon>Acidobacteriaceae</taxon>
        <taxon>Acidipila</taxon>
    </lineage>
</organism>
<gene>
    <name evidence="1" type="ORF">C7378_2431</name>
</gene>
<dbReference type="InterPro" id="IPR014513">
    <property type="entry name" value="UCP021525"/>
</dbReference>